<organism evidence="3 4">
    <name type="scientific">Caenorhabditis elegans</name>
    <dbReference type="NCBI Taxonomy" id="6239"/>
    <lineage>
        <taxon>Eukaryota</taxon>
        <taxon>Metazoa</taxon>
        <taxon>Ecdysozoa</taxon>
        <taxon>Nematoda</taxon>
        <taxon>Chromadorea</taxon>
        <taxon>Rhabditida</taxon>
        <taxon>Rhabditina</taxon>
        <taxon>Rhabditomorpha</taxon>
        <taxon>Rhabditoidea</taxon>
        <taxon>Rhabditidae</taxon>
        <taxon>Peloderinae</taxon>
        <taxon>Caenorhabditis</taxon>
    </lineage>
</organism>
<dbReference type="Proteomes" id="UP000001940">
    <property type="component" value="Chromosome X"/>
</dbReference>
<dbReference type="KEGG" id="cel:CELE_Y41G9A.10"/>
<feature type="signal peptide" evidence="2">
    <location>
        <begin position="1"/>
        <end position="19"/>
    </location>
</feature>
<evidence type="ECO:0000256" key="1">
    <source>
        <dbReference type="SAM" id="MobiDB-lite"/>
    </source>
</evidence>
<dbReference type="AGR" id="WB:WBGene00044901"/>
<keyword evidence="2" id="KW-0732">Signal</keyword>
<evidence type="ECO:0000313" key="5">
    <source>
        <dbReference type="WormBase" id="Y41G9A.10"/>
    </source>
</evidence>
<proteinExistence type="predicted"/>
<dbReference type="OMA" id="YSTVGQT"/>
<sequence length="207" mass="20589">MTSLLKSLSILALVAFANAGILNRVKRGSYGAPSNYSPPESQYGHNGGGGYGRPSGYGQPGGGYGRPQQYGQGGYQQGGNYPNSGFQQGGFQGQSGGFQGQNGGFQGQGQFQGDQSGFGQQGGSQTGFQASPPVPAMPQPGAGSSNVGPDYSPVGQTAPVASPGAGGLFGGGSASTGFDDPAFAADAKPEKSTTDTITETSVTGSRK</sequence>
<feature type="compositionally biased region" description="Low complexity" evidence="1">
    <location>
        <begin position="194"/>
        <end position="207"/>
    </location>
</feature>
<name>Q14T75_CAEEL</name>
<dbReference type="WormBase" id="Y41G9A.10">
    <property type="protein sequence ID" value="CE38643"/>
    <property type="gene ID" value="WBGene00044901"/>
</dbReference>
<dbReference type="eggNOG" id="ENOG502TCWF">
    <property type="taxonomic scope" value="Eukaryota"/>
</dbReference>
<keyword evidence="3" id="KW-0034">Amyloid</keyword>
<gene>
    <name evidence="3" type="ORF">CELE_Y41G9A.10</name>
    <name evidence="3 5" type="ORF">Y41G9A.10</name>
</gene>
<keyword evidence="4" id="KW-1185">Reference proteome</keyword>
<dbReference type="FunCoup" id="Q14T75">
    <property type="interactions" value="1503"/>
</dbReference>
<dbReference type="CTD" id="4926893"/>
<accession>Q14T75</accession>
<dbReference type="UCSC" id="Y41G9A.10">
    <property type="organism name" value="c. elegans"/>
</dbReference>
<keyword evidence="3" id="KW-0640">Prion</keyword>
<dbReference type="InParanoid" id="Q14T75"/>
<feature type="region of interest" description="Disordered" evidence="1">
    <location>
        <begin position="33"/>
        <end position="207"/>
    </location>
</feature>
<dbReference type="RefSeq" id="NP_001076775.1">
    <property type="nucleotide sequence ID" value="NM_001083306.1"/>
</dbReference>
<dbReference type="GeneID" id="4926893"/>
<feature type="compositionally biased region" description="Low complexity" evidence="1">
    <location>
        <begin position="108"/>
        <end position="118"/>
    </location>
</feature>
<feature type="chain" id="PRO_5004183172" evidence="2">
    <location>
        <begin position="20"/>
        <end position="207"/>
    </location>
</feature>
<evidence type="ECO:0000256" key="2">
    <source>
        <dbReference type="SAM" id="SignalP"/>
    </source>
</evidence>
<feature type="compositionally biased region" description="Gly residues" evidence="1">
    <location>
        <begin position="164"/>
        <end position="174"/>
    </location>
</feature>
<dbReference type="Bgee" id="WBGene00044901">
    <property type="expression patterns" value="Expressed in adult organism and 2 other cell types or tissues"/>
</dbReference>
<dbReference type="PaxDb" id="6239-Y41G9A.10"/>
<dbReference type="AlphaFoldDB" id="Q14T75"/>
<dbReference type="EMBL" id="BX284606">
    <property type="protein sequence ID" value="CCD74426.1"/>
    <property type="molecule type" value="Genomic_DNA"/>
</dbReference>
<feature type="compositionally biased region" description="Gly residues" evidence="1">
    <location>
        <begin position="45"/>
        <end position="77"/>
    </location>
</feature>
<accession>G4SRX9</accession>
<reference evidence="3 4" key="1">
    <citation type="journal article" date="1998" name="Science">
        <title>Genome sequence of the nematode C. elegans: a platform for investigating biology.</title>
        <authorList>
            <consortium name="The C. elegans sequencing consortium"/>
            <person name="Sulson J.E."/>
            <person name="Waterston R."/>
        </authorList>
    </citation>
    <scope>NUCLEOTIDE SEQUENCE [LARGE SCALE GENOMIC DNA]</scope>
    <source>
        <strain evidence="3 4">Bristol N2</strain>
    </source>
</reference>
<feature type="compositionally biased region" description="Low complexity" evidence="1">
    <location>
        <begin position="175"/>
        <end position="186"/>
    </location>
</feature>
<evidence type="ECO:0000313" key="4">
    <source>
        <dbReference type="Proteomes" id="UP000001940"/>
    </source>
</evidence>
<dbReference type="HOGENOM" id="CLU_1311130_0_0_1"/>
<protein>
    <submittedName>
        <fullName evidence="3">Prion-like-(Q/N-rich)-domain-bearing protein</fullName>
    </submittedName>
</protein>
<evidence type="ECO:0000313" key="3">
    <source>
        <dbReference type="EMBL" id="CCD74426.1"/>
    </source>
</evidence>
<feature type="compositionally biased region" description="Gly residues" evidence="1">
    <location>
        <begin position="87"/>
        <end position="107"/>
    </location>
</feature>